<reference evidence="2" key="1">
    <citation type="submission" date="2015-08" db="EMBL/GenBank/DDBJ databases">
        <title>Genome sequence of the strict anaerobe Clostridium homopropionicum LuHBu1 (DSM 5847T).</title>
        <authorList>
            <person name="Poehlein A."/>
            <person name="Beck M."/>
            <person name="Schiel-Bengelsdorf B."/>
            <person name="Bengelsdorf F.R."/>
            <person name="Daniel R."/>
            <person name="Duerre P."/>
        </authorList>
    </citation>
    <scope>NUCLEOTIDE SEQUENCE [LARGE SCALE GENOMIC DNA]</scope>
    <source>
        <strain evidence="2">DSM 5847</strain>
    </source>
</reference>
<dbReference type="Proteomes" id="UP000037043">
    <property type="component" value="Unassembled WGS sequence"/>
</dbReference>
<accession>A0A0L6ZAZ1</accession>
<gene>
    <name evidence="1" type="ORF">CLHOM_13400</name>
</gene>
<name>A0A0L6ZAZ1_9CLOT</name>
<organism evidence="1 2">
    <name type="scientific">Clostridium homopropionicum DSM 5847</name>
    <dbReference type="NCBI Taxonomy" id="1121318"/>
    <lineage>
        <taxon>Bacteria</taxon>
        <taxon>Bacillati</taxon>
        <taxon>Bacillota</taxon>
        <taxon>Clostridia</taxon>
        <taxon>Eubacteriales</taxon>
        <taxon>Clostridiaceae</taxon>
        <taxon>Clostridium</taxon>
    </lineage>
</organism>
<proteinExistence type="predicted"/>
<keyword evidence="2" id="KW-1185">Reference proteome</keyword>
<dbReference type="RefSeq" id="WP_052220915.1">
    <property type="nucleotide sequence ID" value="NZ_LHUR01000018.1"/>
</dbReference>
<dbReference type="PATRIC" id="fig|1121318.3.peg.1353"/>
<evidence type="ECO:0000313" key="1">
    <source>
        <dbReference type="EMBL" id="KOA20144.1"/>
    </source>
</evidence>
<dbReference type="STRING" id="36844.SAMN04488501_111136"/>
<dbReference type="AlphaFoldDB" id="A0A0L6ZAZ1"/>
<comment type="caution">
    <text evidence="1">The sequence shown here is derived from an EMBL/GenBank/DDBJ whole genome shotgun (WGS) entry which is preliminary data.</text>
</comment>
<sequence>MKNNKGFGNCLSELLKIFNLKGSRLARGINVDSSLIYKWLRNERVPSYNSTYIDLITNFFINNISNSFQKEIVVEALRKWSLEELATEDISIEEAIRTYLKEAQGYSIELLSKENNKKRQAKSLSKDMLSSGIDFVNIITGEDGVLQSALDILENIPKYPEGKDDTILITLNSNMDILDNFKEFNIKWKKVLHKILKNGWKIVYLVKLNNNIKRTIKIIEYMQLSLYTGRYDIYYYKDSSLGFMGNELIVVPNVGALYCFSSKLKNQVDSAFLFKSKESIEILSGHFFQLFSSAKPLLKSYNWQKTTQLHHTFIEAEETLGDKYVFKGDINTITLPLDLYKKYLKLTKKTNEEIKEHLFLHKRRLDAFEAQIKYYKFKDIFFKESIENLVKEKIYSFDPYFILDDITLDYNDIKCHLENIINMLEKYENYEIALVNKKDFENISKICWMVKENNGVFIQKLNDNIISPYSSYNCNENVDLLISEAEVVDAFIRYFLSMWSSLPSANKDKKKVIKWIKSQIELLKV</sequence>
<protein>
    <submittedName>
        <fullName evidence="1">Uncharacterized protein</fullName>
    </submittedName>
</protein>
<dbReference type="EMBL" id="LHUR01000018">
    <property type="protein sequence ID" value="KOA20144.1"/>
    <property type="molecule type" value="Genomic_DNA"/>
</dbReference>
<evidence type="ECO:0000313" key="2">
    <source>
        <dbReference type="Proteomes" id="UP000037043"/>
    </source>
</evidence>